<feature type="signal peptide" evidence="2">
    <location>
        <begin position="1"/>
        <end position="32"/>
    </location>
</feature>
<dbReference type="PROSITE" id="PS51257">
    <property type="entry name" value="PROKAR_LIPOPROTEIN"/>
    <property type="match status" value="1"/>
</dbReference>
<dbReference type="Proteomes" id="UP000320239">
    <property type="component" value="Unassembled WGS sequence"/>
</dbReference>
<feature type="compositionally biased region" description="Pro residues" evidence="1">
    <location>
        <begin position="34"/>
        <end position="51"/>
    </location>
</feature>
<sequence>MPYGRRPMRRMLWLAAAVLLLPAIGGCSGSDALPPAPQPSPAPQAAYPPTPQGARALLERLGLHGDPDLIASLRPTASDYQALFEPDFAARAQSFYEARFWASMPATAQPWVEPDRTEVRVWGATTEELRAWKPAARNNFPGGYRKIKDFLRPGFTIYSAEMVAPGDDYGTTFNGLAYVNGHWAYFPKPWYVLDSPQR</sequence>
<feature type="chain" id="PRO_5021817268" description="Lipoprotein" evidence="2">
    <location>
        <begin position="33"/>
        <end position="198"/>
    </location>
</feature>
<dbReference type="AlphaFoldDB" id="A0A561VMW1"/>
<keyword evidence="2" id="KW-0732">Signal</keyword>
<name>A0A561VMW1_ACTTI</name>
<gene>
    <name evidence="3" type="ORF">FHX34_105832</name>
</gene>
<dbReference type="EMBL" id="VIWY01000005">
    <property type="protein sequence ID" value="TWG12964.1"/>
    <property type="molecule type" value="Genomic_DNA"/>
</dbReference>
<accession>A0A561VMW1</accession>
<evidence type="ECO:0000313" key="3">
    <source>
        <dbReference type="EMBL" id="TWG12964.1"/>
    </source>
</evidence>
<organism evidence="3 4">
    <name type="scientific">Actinoplanes teichomyceticus</name>
    <dbReference type="NCBI Taxonomy" id="1867"/>
    <lineage>
        <taxon>Bacteria</taxon>
        <taxon>Bacillati</taxon>
        <taxon>Actinomycetota</taxon>
        <taxon>Actinomycetes</taxon>
        <taxon>Micromonosporales</taxon>
        <taxon>Micromonosporaceae</taxon>
        <taxon>Actinoplanes</taxon>
    </lineage>
</organism>
<comment type="caution">
    <text evidence="3">The sequence shown here is derived from an EMBL/GenBank/DDBJ whole genome shotgun (WGS) entry which is preliminary data.</text>
</comment>
<reference evidence="3 4" key="1">
    <citation type="submission" date="2019-06" db="EMBL/GenBank/DDBJ databases">
        <title>Sequencing the genomes of 1000 actinobacteria strains.</title>
        <authorList>
            <person name="Klenk H.-P."/>
        </authorList>
    </citation>
    <scope>NUCLEOTIDE SEQUENCE [LARGE SCALE GENOMIC DNA]</scope>
    <source>
        <strain evidence="3 4">DSM 43866</strain>
    </source>
</reference>
<evidence type="ECO:0008006" key="5">
    <source>
        <dbReference type="Google" id="ProtNLM"/>
    </source>
</evidence>
<evidence type="ECO:0000313" key="4">
    <source>
        <dbReference type="Proteomes" id="UP000320239"/>
    </source>
</evidence>
<keyword evidence="4" id="KW-1185">Reference proteome</keyword>
<protein>
    <recommendedName>
        <fullName evidence="5">Lipoprotein</fullName>
    </recommendedName>
</protein>
<proteinExistence type="predicted"/>
<evidence type="ECO:0000256" key="1">
    <source>
        <dbReference type="SAM" id="MobiDB-lite"/>
    </source>
</evidence>
<evidence type="ECO:0000256" key="2">
    <source>
        <dbReference type="SAM" id="SignalP"/>
    </source>
</evidence>
<feature type="region of interest" description="Disordered" evidence="1">
    <location>
        <begin position="31"/>
        <end position="51"/>
    </location>
</feature>